<dbReference type="Gene3D" id="1.20.140.10">
    <property type="entry name" value="Butyryl-CoA Dehydrogenase, subunit A, domain 3"/>
    <property type="match status" value="1"/>
</dbReference>
<dbReference type="GO" id="GO:0016627">
    <property type="term" value="F:oxidoreductase activity, acting on the CH-CH group of donors"/>
    <property type="evidence" value="ECO:0007669"/>
    <property type="project" value="InterPro"/>
</dbReference>
<evidence type="ECO:0000256" key="5">
    <source>
        <dbReference type="RuleBase" id="RU362125"/>
    </source>
</evidence>
<comment type="caution">
    <text evidence="9">The sequence shown here is derived from an EMBL/GenBank/DDBJ whole genome shotgun (WGS) entry which is preliminary data.</text>
</comment>
<name>A0A9X1D9X5_9SPHN</name>
<protein>
    <submittedName>
        <fullName evidence="9">Acyl-CoA dehydrogenase family protein</fullName>
    </submittedName>
</protein>
<dbReference type="PANTHER" id="PTHR42803:SF1">
    <property type="entry name" value="BROAD-SPECIFICITY LINEAR ACYL-COA DEHYDROGENASE FADE5"/>
    <property type="match status" value="1"/>
</dbReference>
<reference evidence="9" key="1">
    <citation type="submission" date="2021-05" db="EMBL/GenBank/DDBJ databases">
        <title>Genome of Sphingobium sp. strain.</title>
        <authorList>
            <person name="Fan R."/>
        </authorList>
    </citation>
    <scope>NUCLEOTIDE SEQUENCE</scope>
    <source>
        <strain evidence="9">H33</strain>
    </source>
</reference>
<accession>A0A9X1D9X5</accession>
<dbReference type="Gene3D" id="2.40.110.10">
    <property type="entry name" value="Butyryl-CoA Dehydrogenase, subunit A, domain 2"/>
    <property type="match status" value="1"/>
</dbReference>
<dbReference type="Pfam" id="PF02771">
    <property type="entry name" value="Acyl-CoA_dh_N"/>
    <property type="match status" value="1"/>
</dbReference>
<sequence length="561" mass="60246">MMTFPRQPESIQSHLKISPEVQRLLELGNDSLDGEMVEAILDQAVRFSSEILTPFDAVSDKVGASFEGGRVTLAPGHDAAWLMFREAGWLGLEMDPDFGGQGLAKPLAAGVTEIMERGSVAFGMLAGSIRGASRLLALHAPETTKEEWLPRLLSGEWGATICISEPDAGSDVGRIRTRAVARGASWEITGEKIWISYGDNPLVTRNGHLVLARIEGALPGTRGLSLFLVPSGSAPREENGVTCRRIEEKMGLHGSPTCSIGFEKSLGTLIGQEGRGLPTLFAMITGMRLQVGAQGLGLASAMLETAVGYAAERKQGGPADKPPVPINQHADVRLMLLNMATNVETFRGVVTAAASFAELAEKEDSEEARARAAALVRFLLPVVKNGGAELAWNVGSLALLVLGGAGYTQEWPVERWLRDCRVLAVFEGTTGMQGQDLTLRRMLADDEGLKHFCALFESELSSGQAPAPPWAEEALQLMREASRWVRESSRTQCELEAAATIFLRFTTIVLQTWSAARLVNSGSEQLAAIGAAWGQDVIHDARALLERAMVSAGRLIALAKD</sequence>
<dbReference type="InterPro" id="IPR037069">
    <property type="entry name" value="AcylCoA_DH/ox_N_sf"/>
</dbReference>
<keyword evidence="3 5" id="KW-0285">Flavoprotein</keyword>
<proteinExistence type="inferred from homology"/>
<dbReference type="InterPro" id="IPR006091">
    <property type="entry name" value="Acyl-CoA_Oxase/DH_mid-dom"/>
</dbReference>
<organism evidence="9 10">
    <name type="scientific">Sphingobium nicotianae</name>
    <dbReference type="NCBI Taxonomy" id="2782607"/>
    <lineage>
        <taxon>Bacteria</taxon>
        <taxon>Pseudomonadati</taxon>
        <taxon>Pseudomonadota</taxon>
        <taxon>Alphaproteobacteria</taxon>
        <taxon>Sphingomonadales</taxon>
        <taxon>Sphingomonadaceae</taxon>
        <taxon>Sphingobium</taxon>
    </lineage>
</organism>
<dbReference type="InterPro" id="IPR013786">
    <property type="entry name" value="AcylCoA_DH/ox_N"/>
</dbReference>
<evidence type="ECO:0000256" key="4">
    <source>
        <dbReference type="ARBA" id="ARBA00022827"/>
    </source>
</evidence>
<evidence type="ECO:0000259" key="8">
    <source>
        <dbReference type="Pfam" id="PF02771"/>
    </source>
</evidence>
<evidence type="ECO:0000259" key="6">
    <source>
        <dbReference type="Pfam" id="PF00441"/>
    </source>
</evidence>
<evidence type="ECO:0000313" key="9">
    <source>
        <dbReference type="EMBL" id="MBT2186082.1"/>
    </source>
</evidence>
<dbReference type="Pfam" id="PF02770">
    <property type="entry name" value="Acyl-CoA_dh_M"/>
    <property type="match status" value="1"/>
</dbReference>
<feature type="domain" description="Acyl-CoA oxidase/dehydrogenase middle" evidence="7">
    <location>
        <begin position="161"/>
        <end position="264"/>
    </location>
</feature>
<evidence type="ECO:0000256" key="1">
    <source>
        <dbReference type="ARBA" id="ARBA00001974"/>
    </source>
</evidence>
<keyword evidence="10" id="KW-1185">Reference proteome</keyword>
<dbReference type="PANTHER" id="PTHR42803">
    <property type="entry name" value="ACYL-COA DEHYDROGENASE"/>
    <property type="match status" value="1"/>
</dbReference>
<evidence type="ECO:0000313" key="10">
    <source>
        <dbReference type="Proteomes" id="UP001138757"/>
    </source>
</evidence>
<dbReference type="RefSeq" id="WP_214621825.1">
    <property type="nucleotide sequence ID" value="NZ_JAHGAW010000002.1"/>
</dbReference>
<dbReference type="SUPFAM" id="SSF47203">
    <property type="entry name" value="Acyl-CoA dehydrogenase C-terminal domain-like"/>
    <property type="match status" value="1"/>
</dbReference>
<dbReference type="GO" id="GO:0050660">
    <property type="term" value="F:flavin adenine dinucleotide binding"/>
    <property type="evidence" value="ECO:0007669"/>
    <property type="project" value="InterPro"/>
</dbReference>
<evidence type="ECO:0000259" key="7">
    <source>
        <dbReference type="Pfam" id="PF02770"/>
    </source>
</evidence>
<feature type="domain" description="Acyl-CoA dehydrogenase/oxidase N-terminal" evidence="8">
    <location>
        <begin position="79"/>
        <end position="156"/>
    </location>
</feature>
<dbReference type="SUPFAM" id="SSF56645">
    <property type="entry name" value="Acyl-CoA dehydrogenase NM domain-like"/>
    <property type="match status" value="1"/>
</dbReference>
<dbReference type="Proteomes" id="UP001138757">
    <property type="component" value="Unassembled WGS sequence"/>
</dbReference>
<dbReference type="InterPro" id="IPR046373">
    <property type="entry name" value="Acyl-CoA_Oxase/DH_mid-dom_sf"/>
</dbReference>
<dbReference type="EMBL" id="JAHGAW010000002">
    <property type="protein sequence ID" value="MBT2186082.1"/>
    <property type="molecule type" value="Genomic_DNA"/>
</dbReference>
<evidence type="ECO:0000256" key="2">
    <source>
        <dbReference type="ARBA" id="ARBA00009347"/>
    </source>
</evidence>
<dbReference type="AlphaFoldDB" id="A0A9X1D9X5"/>
<evidence type="ECO:0000256" key="3">
    <source>
        <dbReference type="ARBA" id="ARBA00022630"/>
    </source>
</evidence>
<comment type="similarity">
    <text evidence="2 5">Belongs to the acyl-CoA dehydrogenase family.</text>
</comment>
<gene>
    <name evidence="9" type="ORF">KK488_03900</name>
</gene>
<dbReference type="Pfam" id="PF00441">
    <property type="entry name" value="Acyl-CoA_dh_1"/>
    <property type="match status" value="1"/>
</dbReference>
<comment type="cofactor">
    <cofactor evidence="1 5">
        <name>FAD</name>
        <dbReference type="ChEBI" id="CHEBI:57692"/>
    </cofactor>
</comment>
<dbReference type="InterPro" id="IPR009100">
    <property type="entry name" value="AcylCoA_DH/oxidase_NM_dom_sf"/>
</dbReference>
<feature type="domain" description="Acyl-CoA dehydrogenase/oxidase C-terminal" evidence="6">
    <location>
        <begin position="274"/>
        <end position="435"/>
    </location>
</feature>
<keyword evidence="4 5" id="KW-0274">FAD</keyword>
<keyword evidence="5" id="KW-0560">Oxidoreductase</keyword>
<dbReference type="InterPro" id="IPR009075">
    <property type="entry name" value="AcylCo_DH/oxidase_C"/>
</dbReference>
<dbReference type="InterPro" id="IPR052166">
    <property type="entry name" value="Diverse_Acyl-CoA_DH"/>
</dbReference>
<dbReference type="InterPro" id="IPR036250">
    <property type="entry name" value="AcylCo_DH-like_C"/>
</dbReference>
<dbReference type="Gene3D" id="1.10.540.10">
    <property type="entry name" value="Acyl-CoA dehydrogenase/oxidase, N-terminal domain"/>
    <property type="match status" value="1"/>
</dbReference>